<organism evidence="3 4">
    <name type="scientific">Sulfitobacter sediminilitoris</name>
    <dbReference type="NCBI Taxonomy" id="2698830"/>
    <lineage>
        <taxon>Bacteria</taxon>
        <taxon>Pseudomonadati</taxon>
        <taxon>Pseudomonadota</taxon>
        <taxon>Alphaproteobacteria</taxon>
        <taxon>Rhodobacterales</taxon>
        <taxon>Roseobacteraceae</taxon>
        <taxon>Sulfitobacter</taxon>
    </lineage>
</organism>
<keyword evidence="1" id="KW-0597">Phosphoprotein</keyword>
<dbReference type="CDD" id="cd00156">
    <property type="entry name" value="REC"/>
    <property type="match status" value="1"/>
</dbReference>
<proteinExistence type="predicted"/>
<gene>
    <name evidence="3" type="ORF">GV827_08785</name>
</gene>
<dbReference type="InterPro" id="IPR011006">
    <property type="entry name" value="CheY-like_superfamily"/>
</dbReference>
<feature type="domain" description="Response regulatory" evidence="2">
    <location>
        <begin position="1"/>
        <end position="94"/>
    </location>
</feature>
<name>A0A6P0CBH4_9RHOB</name>
<dbReference type="Gene3D" id="3.40.50.2300">
    <property type="match status" value="1"/>
</dbReference>
<dbReference type="RefSeq" id="WP_164353415.1">
    <property type="nucleotide sequence ID" value="NZ_JAABNT010000004.1"/>
</dbReference>
<keyword evidence="4" id="KW-1185">Reference proteome</keyword>
<comment type="caution">
    <text evidence="3">The sequence shown here is derived from an EMBL/GenBank/DDBJ whole genome shotgun (WGS) entry which is preliminary data.</text>
</comment>
<evidence type="ECO:0000313" key="3">
    <source>
        <dbReference type="EMBL" id="NEK22496.1"/>
    </source>
</evidence>
<dbReference type="EMBL" id="JAABNT010000004">
    <property type="protein sequence ID" value="NEK22496.1"/>
    <property type="molecule type" value="Genomic_DNA"/>
</dbReference>
<evidence type="ECO:0000313" key="4">
    <source>
        <dbReference type="Proteomes" id="UP000468591"/>
    </source>
</evidence>
<dbReference type="PROSITE" id="PS50110">
    <property type="entry name" value="RESPONSE_REGULATORY"/>
    <property type="match status" value="1"/>
</dbReference>
<reference evidence="3 4" key="1">
    <citation type="submission" date="2020-01" db="EMBL/GenBank/DDBJ databases">
        <title>Sulfitobacter sediminilitoris sp. nov., isolated from a tidal flat.</title>
        <authorList>
            <person name="Park S."/>
            <person name="Yoon J.-H."/>
        </authorList>
    </citation>
    <scope>NUCLEOTIDE SEQUENCE [LARGE SCALE GENOMIC DNA]</scope>
    <source>
        <strain evidence="3 4">JBTF-M27</strain>
    </source>
</reference>
<feature type="modified residue" description="4-aspartylphosphate" evidence="1">
    <location>
        <position position="27"/>
    </location>
</feature>
<dbReference type="InterPro" id="IPR001789">
    <property type="entry name" value="Sig_transdc_resp-reg_receiver"/>
</dbReference>
<dbReference type="SUPFAM" id="SSF52172">
    <property type="entry name" value="CheY-like"/>
    <property type="match status" value="1"/>
</dbReference>
<protein>
    <submittedName>
        <fullName evidence="3">Response regulator</fullName>
    </submittedName>
</protein>
<evidence type="ECO:0000259" key="2">
    <source>
        <dbReference type="PROSITE" id="PS50110"/>
    </source>
</evidence>
<dbReference type="Pfam" id="PF00072">
    <property type="entry name" value="Response_reg"/>
    <property type="match status" value="1"/>
</dbReference>
<evidence type="ECO:0000256" key="1">
    <source>
        <dbReference type="PROSITE-ProRule" id="PRU00169"/>
    </source>
</evidence>
<sequence>MQLDEVDSIAQLDEAVERENYDLFLIDYRLPVGNGMEALDHVLKNDLNRDAGKIMITGDSASTTIVEAMRGGCHDFLTKEEMSVEALRTAMINALNAAKKRQQLSLHEPQQKEIIRQGLVAAMQDSEVQGNVISLVRQELRQSDRFGAELRNRSNAADMYALLAAFRDEDDFIFH</sequence>
<dbReference type="GO" id="GO:0000160">
    <property type="term" value="P:phosphorelay signal transduction system"/>
    <property type="evidence" value="ECO:0007669"/>
    <property type="project" value="InterPro"/>
</dbReference>
<accession>A0A6P0CBH4</accession>
<dbReference type="Proteomes" id="UP000468591">
    <property type="component" value="Unassembled WGS sequence"/>
</dbReference>
<dbReference type="AlphaFoldDB" id="A0A6P0CBH4"/>